<organism evidence="1 2">
    <name type="scientific">Aegilops tauschii subsp. strangulata</name>
    <name type="common">Goatgrass</name>
    <dbReference type="NCBI Taxonomy" id="200361"/>
    <lineage>
        <taxon>Eukaryota</taxon>
        <taxon>Viridiplantae</taxon>
        <taxon>Streptophyta</taxon>
        <taxon>Embryophyta</taxon>
        <taxon>Tracheophyta</taxon>
        <taxon>Spermatophyta</taxon>
        <taxon>Magnoliopsida</taxon>
        <taxon>Liliopsida</taxon>
        <taxon>Poales</taxon>
        <taxon>Poaceae</taxon>
        <taxon>BOP clade</taxon>
        <taxon>Pooideae</taxon>
        <taxon>Triticodae</taxon>
        <taxon>Triticeae</taxon>
        <taxon>Triticinae</taxon>
        <taxon>Aegilops</taxon>
    </lineage>
</organism>
<reference evidence="1" key="3">
    <citation type="journal article" date="2017" name="Nature">
        <title>Genome sequence of the progenitor of the wheat D genome Aegilops tauschii.</title>
        <authorList>
            <person name="Luo M.C."/>
            <person name="Gu Y.Q."/>
            <person name="Puiu D."/>
            <person name="Wang H."/>
            <person name="Twardziok S.O."/>
            <person name="Deal K.R."/>
            <person name="Huo N."/>
            <person name="Zhu T."/>
            <person name="Wang L."/>
            <person name="Wang Y."/>
            <person name="McGuire P.E."/>
            <person name="Liu S."/>
            <person name="Long H."/>
            <person name="Ramasamy R.K."/>
            <person name="Rodriguez J.C."/>
            <person name="Van S.L."/>
            <person name="Yuan L."/>
            <person name="Wang Z."/>
            <person name="Xia Z."/>
            <person name="Xiao L."/>
            <person name="Anderson O.D."/>
            <person name="Ouyang S."/>
            <person name="Liang Y."/>
            <person name="Zimin A.V."/>
            <person name="Pertea G."/>
            <person name="Qi P."/>
            <person name="Bennetzen J.L."/>
            <person name="Dai X."/>
            <person name="Dawson M.W."/>
            <person name="Muller H.G."/>
            <person name="Kugler K."/>
            <person name="Rivarola-Duarte L."/>
            <person name="Spannagl M."/>
            <person name="Mayer K.F.X."/>
            <person name="Lu F.H."/>
            <person name="Bevan M.W."/>
            <person name="Leroy P."/>
            <person name="Li P."/>
            <person name="You F.M."/>
            <person name="Sun Q."/>
            <person name="Liu Z."/>
            <person name="Lyons E."/>
            <person name="Wicker T."/>
            <person name="Salzberg S.L."/>
            <person name="Devos K.M."/>
            <person name="Dvorak J."/>
        </authorList>
    </citation>
    <scope>NUCLEOTIDE SEQUENCE [LARGE SCALE GENOMIC DNA]</scope>
    <source>
        <strain evidence="1">cv. AL8/78</strain>
    </source>
</reference>
<reference evidence="1" key="5">
    <citation type="journal article" date="2021" name="G3 (Bethesda)">
        <title>Aegilops tauschii genome assembly Aet v5.0 features greater sequence contiguity and improved annotation.</title>
        <authorList>
            <person name="Wang L."/>
            <person name="Zhu T."/>
            <person name="Rodriguez J.C."/>
            <person name="Deal K.R."/>
            <person name="Dubcovsky J."/>
            <person name="McGuire P.E."/>
            <person name="Lux T."/>
            <person name="Spannagl M."/>
            <person name="Mayer K.F.X."/>
            <person name="Baldrich P."/>
            <person name="Meyers B.C."/>
            <person name="Huo N."/>
            <person name="Gu Y.Q."/>
            <person name="Zhou H."/>
            <person name="Devos K.M."/>
            <person name="Bennetzen J.L."/>
            <person name="Unver T."/>
            <person name="Budak H."/>
            <person name="Gulick P.J."/>
            <person name="Galiba G."/>
            <person name="Kalapos B."/>
            <person name="Nelson D.R."/>
            <person name="Li P."/>
            <person name="You F.M."/>
            <person name="Luo M.C."/>
            <person name="Dvorak J."/>
        </authorList>
    </citation>
    <scope>NUCLEOTIDE SEQUENCE [LARGE SCALE GENOMIC DNA]</scope>
    <source>
        <strain evidence="1">cv. AL8/78</strain>
    </source>
</reference>
<accession>A0A453GUS1</accession>
<proteinExistence type="predicted"/>
<keyword evidence="2" id="KW-1185">Reference proteome</keyword>
<reference evidence="2" key="1">
    <citation type="journal article" date="2014" name="Science">
        <title>Ancient hybridizations among the ancestral genomes of bread wheat.</title>
        <authorList>
            <consortium name="International Wheat Genome Sequencing Consortium,"/>
            <person name="Marcussen T."/>
            <person name="Sandve S.R."/>
            <person name="Heier L."/>
            <person name="Spannagl M."/>
            <person name="Pfeifer M."/>
            <person name="Jakobsen K.S."/>
            <person name="Wulff B.B."/>
            <person name="Steuernagel B."/>
            <person name="Mayer K.F."/>
            <person name="Olsen O.A."/>
        </authorList>
    </citation>
    <scope>NUCLEOTIDE SEQUENCE [LARGE SCALE GENOMIC DNA]</scope>
    <source>
        <strain evidence="2">cv. AL8/78</strain>
    </source>
</reference>
<sequence>RKPIDHFLQCMEELTLDDITAFAKMLLSSQPTMASYGDGMLLDFPLGFKCS</sequence>
<dbReference type="Gramene" id="AET3Gv21212900.15">
    <property type="protein sequence ID" value="AET3Gv21212900.15"/>
    <property type="gene ID" value="AET3Gv21212900"/>
</dbReference>
<dbReference type="AlphaFoldDB" id="A0A453GUS1"/>
<name>A0A453GUS1_AEGTS</name>
<protein>
    <submittedName>
        <fullName evidence="1">Uncharacterized protein</fullName>
    </submittedName>
</protein>
<evidence type="ECO:0000313" key="1">
    <source>
        <dbReference type="EnsemblPlants" id="AET3Gv21212900.15"/>
    </source>
</evidence>
<reference evidence="1" key="4">
    <citation type="submission" date="2019-03" db="UniProtKB">
        <authorList>
            <consortium name="EnsemblPlants"/>
        </authorList>
    </citation>
    <scope>IDENTIFICATION</scope>
</reference>
<evidence type="ECO:0000313" key="2">
    <source>
        <dbReference type="Proteomes" id="UP000015105"/>
    </source>
</evidence>
<reference evidence="2" key="2">
    <citation type="journal article" date="2017" name="Nat. Plants">
        <title>The Aegilops tauschii genome reveals multiple impacts of transposons.</title>
        <authorList>
            <person name="Zhao G."/>
            <person name="Zou C."/>
            <person name="Li K."/>
            <person name="Wang K."/>
            <person name="Li T."/>
            <person name="Gao L."/>
            <person name="Zhang X."/>
            <person name="Wang H."/>
            <person name="Yang Z."/>
            <person name="Liu X."/>
            <person name="Jiang W."/>
            <person name="Mao L."/>
            <person name="Kong X."/>
            <person name="Jiao Y."/>
            <person name="Jia J."/>
        </authorList>
    </citation>
    <scope>NUCLEOTIDE SEQUENCE [LARGE SCALE GENOMIC DNA]</scope>
    <source>
        <strain evidence="2">cv. AL8/78</strain>
    </source>
</reference>
<dbReference type="EnsemblPlants" id="AET3Gv21212900.15">
    <property type="protein sequence ID" value="AET3Gv21212900.15"/>
    <property type="gene ID" value="AET3Gv21212900"/>
</dbReference>
<dbReference type="Proteomes" id="UP000015105">
    <property type="component" value="Chromosome 3D"/>
</dbReference>